<dbReference type="Pfam" id="PF04055">
    <property type="entry name" value="Radical_SAM"/>
    <property type="match status" value="1"/>
</dbReference>
<reference evidence="10" key="2">
    <citation type="journal article" date="2021" name="PeerJ">
        <title>Extensive microbial diversity within the chicken gut microbiome revealed by metagenomics and culture.</title>
        <authorList>
            <person name="Gilroy R."/>
            <person name="Ravi A."/>
            <person name="Getino M."/>
            <person name="Pursley I."/>
            <person name="Horton D.L."/>
            <person name="Alikhan N.F."/>
            <person name="Baker D."/>
            <person name="Gharbi K."/>
            <person name="Hall N."/>
            <person name="Watson M."/>
            <person name="Adriaenssens E.M."/>
            <person name="Foster-Nyarko E."/>
            <person name="Jarju S."/>
            <person name="Secka A."/>
            <person name="Antonio M."/>
            <person name="Oren A."/>
            <person name="Chaudhuri R.R."/>
            <person name="La Ragione R."/>
            <person name="Hildebrand F."/>
            <person name="Pallen M.J."/>
        </authorList>
    </citation>
    <scope>NUCLEOTIDE SEQUENCE</scope>
    <source>
        <strain evidence="10">B2-16538</strain>
    </source>
</reference>
<accession>A0A9D9J398</accession>
<proteinExistence type="inferred from homology"/>
<feature type="binding site" evidence="8">
    <location>
        <begin position="166"/>
        <end position="169"/>
    </location>
    <ligand>
        <name>S-adenosyl-L-methionine</name>
        <dbReference type="ChEBI" id="CHEBI:59789"/>
    </ligand>
</feature>
<comment type="similarity">
    <text evidence="8">Belongs to the radical SAM superfamily. 7-carboxy-7-deazaguanine synthase family.</text>
</comment>
<evidence type="ECO:0000256" key="1">
    <source>
        <dbReference type="ARBA" id="ARBA00022485"/>
    </source>
</evidence>
<dbReference type="PANTHER" id="PTHR42836">
    <property type="entry name" value="7-CARBOXY-7-DEAZAGUANINE SYNTHASE"/>
    <property type="match status" value="1"/>
</dbReference>
<dbReference type="GO" id="GO:0051539">
    <property type="term" value="F:4 iron, 4 sulfur cluster binding"/>
    <property type="evidence" value="ECO:0007669"/>
    <property type="project" value="UniProtKB-UniRule"/>
</dbReference>
<feature type="binding site" evidence="8">
    <location>
        <begin position="113"/>
        <end position="115"/>
    </location>
    <ligand>
        <name>S-adenosyl-L-methionine</name>
        <dbReference type="ChEBI" id="CHEBI:59789"/>
    </ligand>
</feature>
<keyword evidence="1 8" id="KW-0004">4Fe-4S</keyword>
<dbReference type="Gene3D" id="3.20.20.70">
    <property type="entry name" value="Aldolase class I"/>
    <property type="match status" value="1"/>
</dbReference>
<comment type="cofactor">
    <cofactor evidence="8">
        <name>S-adenosyl-L-methionine</name>
        <dbReference type="ChEBI" id="CHEBI:59789"/>
    </cofactor>
    <text evidence="8">Binds 1 S-adenosyl-L-methionine per subunit.</text>
</comment>
<evidence type="ECO:0000256" key="7">
    <source>
        <dbReference type="ARBA" id="ARBA00023239"/>
    </source>
</evidence>
<feature type="domain" description="Radical SAM core" evidence="9">
    <location>
        <begin position="20"/>
        <end position="206"/>
    </location>
</feature>
<dbReference type="PANTHER" id="PTHR42836:SF1">
    <property type="entry name" value="7-CARBOXY-7-DEAZAGUANINE SYNTHASE"/>
    <property type="match status" value="1"/>
</dbReference>
<comment type="subunit">
    <text evidence="8">Homodimer.</text>
</comment>
<feature type="binding site" evidence="8">
    <location>
        <begin position="14"/>
        <end position="16"/>
    </location>
    <ligand>
        <name>substrate</name>
    </ligand>
</feature>
<comment type="pathway">
    <text evidence="8">Purine metabolism; 7-cyano-7-deazaguanine biosynthesis.</text>
</comment>
<reference evidence="10" key="1">
    <citation type="submission" date="2020-10" db="EMBL/GenBank/DDBJ databases">
        <authorList>
            <person name="Gilroy R."/>
        </authorList>
    </citation>
    <scope>NUCLEOTIDE SEQUENCE</scope>
    <source>
        <strain evidence="10">B2-16538</strain>
    </source>
</reference>
<dbReference type="PIRSF" id="PIRSF000370">
    <property type="entry name" value="QueE"/>
    <property type="match status" value="1"/>
</dbReference>
<evidence type="ECO:0000256" key="6">
    <source>
        <dbReference type="ARBA" id="ARBA00023014"/>
    </source>
</evidence>
<keyword evidence="5 8" id="KW-0408">Iron</keyword>
<evidence type="ECO:0000256" key="2">
    <source>
        <dbReference type="ARBA" id="ARBA00022691"/>
    </source>
</evidence>
<dbReference type="AlphaFoldDB" id="A0A9D9J398"/>
<dbReference type="EMBL" id="JADILX010000032">
    <property type="protein sequence ID" value="MBO8485142.1"/>
    <property type="molecule type" value="Genomic_DNA"/>
</dbReference>
<feature type="binding site" evidence="8">
    <location>
        <position position="72"/>
    </location>
    <ligand>
        <name>S-adenosyl-L-methionine</name>
        <dbReference type="ChEBI" id="CHEBI:59789"/>
    </ligand>
</feature>
<sequence length="206" mass="22835">MTTRYKINEIFYSLQGEGYYTGTPAVFIRFSGCNLRCPFCDTSHGDGHMMTVDDILSEISRWPSSHVVLTGGEPSLYISESLVDALHGQGRYVAVETNGTHTLPSGVDWITCSPKFGFPMDESGDVLPAESARKVVLARCDELKVIYMGQDMGVYDSIAASHHFVQPCDTGDADRNRAILHDAIEFCKGHPMWRLSLQTHKLSGIR</sequence>
<evidence type="ECO:0000313" key="11">
    <source>
        <dbReference type="Proteomes" id="UP000823750"/>
    </source>
</evidence>
<feature type="binding site" evidence="8">
    <location>
        <position position="70"/>
    </location>
    <ligand>
        <name>substrate</name>
    </ligand>
</feature>
<comment type="cofactor">
    <cofactor evidence="8">
        <name>Mg(2+)</name>
        <dbReference type="ChEBI" id="CHEBI:18420"/>
    </cofactor>
</comment>
<dbReference type="InterPro" id="IPR058240">
    <property type="entry name" value="rSAM_sf"/>
</dbReference>
<dbReference type="InterPro" id="IPR013785">
    <property type="entry name" value="Aldolase_TIM"/>
</dbReference>
<feature type="binding site" evidence="8">
    <location>
        <begin position="39"/>
        <end position="41"/>
    </location>
    <ligand>
        <name>S-adenosyl-L-methionine</name>
        <dbReference type="ChEBI" id="CHEBI:59789"/>
    </ligand>
</feature>
<feature type="binding site" evidence="8">
    <location>
        <position position="33"/>
    </location>
    <ligand>
        <name>[4Fe-4S] cluster</name>
        <dbReference type="ChEBI" id="CHEBI:49883"/>
        <note>4Fe-4S-S-AdoMet</note>
    </ligand>
</feature>
<dbReference type="GO" id="GO:0000287">
    <property type="term" value="F:magnesium ion binding"/>
    <property type="evidence" value="ECO:0007669"/>
    <property type="project" value="UniProtKB-UniRule"/>
</dbReference>
<comment type="function">
    <text evidence="8">Catalyzes the complex heterocyclic radical-mediated conversion of 6-carboxy-5,6,7,8-tetrahydropterin (CPH4) to 7-carboxy-7-deazaguanine (CDG), a step common to the biosynthetic pathways of all 7-deazapurine-containing compounds.</text>
</comment>
<dbReference type="Proteomes" id="UP000823750">
    <property type="component" value="Unassembled WGS sequence"/>
</dbReference>
<keyword evidence="7 8" id="KW-0456">Lyase</keyword>
<protein>
    <recommendedName>
        <fullName evidence="8">7-carboxy-7-deazaguanine synthase</fullName>
        <shortName evidence="8">CDG synthase</shortName>
        <ecNumber evidence="8">4.3.99.3</ecNumber>
    </recommendedName>
    <alternativeName>
        <fullName evidence="8">Queuosine biosynthesis protein QueE</fullName>
    </alternativeName>
</protein>
<keyword evidence="2 8" id="KW-0949">S-adenosyl-L-methionine</keyword>
<dbReference type="GO" id="GO:1904047">
    <property type="term" value="F:S-adenosyl-L-methionine binding"/>
    <property type="evidence" value="ECO:0007669"/>
    <property type="project" value="UniProtKB-UniRule"/>
</dbReference>
<dbReference type="HAMAP" id="MF_00917">
    <property type="entry name" value="QueE"/>
    <property type="match status" value="1"/>
</dbReference>
<comment type="caution">
    <text evidence="10">The sequence shown here is derived from an EMBL/GenBank/DDBJ whole genome shotgun (WGS) entry which is preliminary data.</text>
</comment>
<feature type="binding site" evidence="8">
    <location>
        <position position="29"/>
    </location>
    <ligand>
        <name>substrate</name>
    </ligand>
</feature>
<feature type="binding site" evidence="8">
    <location>
        <position position="42"/>
    </location>
    <ligand>
        <name>Mg(2+)</name>
        <dbReference type="ChEBI" id="CHEBI:18420"/>
    </ligand>
</feature>
<evidence type="ECO:0000256" key="5">
    <source>
        <dbReference type="ARBA" id="ARBA00023004"/>
    </source>
</evidence>
<dbReference type="SFLD" id="SFLDS00029">
    <property type="entry name" value="Radical_SAM"/>
    <property type="match status" value="1"/>
</dbReference>
<keyword evidence="6 8" id="KW-0411">Iron-sulfur</keyword>
<dbReference type="GO" id="GO:0008616">
    <property type="term" value="P:tRNA queuosine(34) biosynthetic process"/>
    <property type="evidence" value="ECO:0007669"/>
    <property type="project" value="UniProtKB-UniRule"/>
</dbReference>
<dbReference type="InterPro" id="IPR024924">
    <property type="entry name" value="7-CO-7-deazaguanine_synth-like"/>
</dbReference>
<comment type="caution">
    <text evidence="8">Lacks conserved residue(s) required for the propagation of feature annotation.</text>
</comment>
<comment type="catalytic activity">
    <reaction evidence="8">
        <text>6-carboxy-5,6,7,8-tetrahydropterin + H(+) = 7-carboxy-7-carbaguanine + NH4(+)</text>
        <dbReference type="Rhea" id="RHEA:27974"/>
        <dbReference type="ChEBI" id="CHEBI:15378"/>
        <dbReference type="ChEBI" id="CHEBI:28938"/>
        <dbReference type="ChEBI" id="CHEBI:61032"/>
        <dbReference type="ChEBI" id="CHEBI:61036"/>
        <dbReference type="EC" id="4.3.99.3"/>
    </reaction>
</comment>
<evidence type="ECO:0000256" key="8">
    <source>
        <dbReference type="HAMAP-Rule" id="MF_00917"/>
    </source>
</evidence>
<evidence type="ECO:0000259" key="9">
    <source>
        <dbReference type="PROSITE" id="PS51918"/>
    </source>
</evidence>
<dbReference type="GO" id="GO:0016840">
    <property type="term" value="F:carbon-nitrogen lyase activity"/>
    <property type="evidence" value="ECO:0007669"/>
    <property type="project" value="UniProtKB-UniRule"/>
</dbReference>
<comment type="cofactor">
    <cofactor evidence="8">
        <name>[4Fe-4S] cluster</name>
        <dbReference type="ChEBI" id="CHEBI:49883"/>
    </cofactor>
    <text evidence="8">Binds 1 [4Fe-4S] cluster. The cluster is coordinated with 3 cysteines and an exchangeable S-adenosyl-L-methionine.</text>
</comment>
<gene>
    <name evidence="8" type="primary">queE</name>
    <name evidence="10" type="ORF">IAB78_01805</name>
</gene>
<feature type="binding site" evidence="8">
    <location>
        <position position="37"/>
    </location>
    <ligand>
        <name>[4Fe-4S] cluster</name>
        <dbReference type="ChEBI" id="CHEBI:49883"/>
        <note>4Fe-4S-S-AdoMet</note>
    </ligand>
</feature>
<keyword evidence="8" id="KW-0671">Queuosine biosynthesis</keyword>
<keyword evidence="3 8" id="KW-0479">Metal-binding</keyword>
<evidence type="ECO:0000256" key="4">
    <source>
        <dbReference type="ARBA" id="ARBA00022842"/>
    </source>
</evidence>
<dbReference type="PROSITE" id="PS51918">
    <property type="entry name" value="RADICAL_SAM"/>
    <property type="match status" value="1"/>
</dbReference>
<feature type="binding site" evidence="8">
    <location>
        <position position="40"/>
    </location>
    <ligand>
        <name>[4Fe-4S] cluster</name>
        <dbReference type="ChEBI" id="CHEBI:49883"/>
        <note>4Fe-4S-S-AdoMet</note>
    </ligand>
</feature>
<organism evidence="10 11">
    <name type="scientific">Candidatus Cryptobacteroides excrementavium</name>
    <dbReference type="NCBI Taxonomy" id="2840759"/>
    <lineage>
        <taxon>Bacteria</taxon>
        <taxon>Pseudomonadati</taxon>
        <taxon>Bacteroidota</taxon>
        <taxon>Bacteroidia</taxon>
        <taxon>Bacteroidales</taxon>
        <taxon>Candidatus Cryptobacteroides</taxon>
    </lineage>
</organism>
<name>A0A9D9J398_9BACT</name>
<dbReference type="CDD" id="cd01335">
    <property type="entry name" value="Radical_SAM"/>
    <property type="match status" value="1"/>
</dbReference>
<evidence type="ECO:0000256" key="3">
    <source>
        <dbReference type="ARBA" id="ARBA00022723"/>
    </source>
</evidence>
<keyword evidence="4 8" id="KW-0460">Magnesium</keyword>
<dbReference type="EC" id="4.3.99.3" evidence="8"/>
<dbReference type="InterPro" id="IPR007197">
    <property type="entry name" value="rSAM"/>
</dbReference>
<evidence type="ECO:0000313" key="10">
    <source>
        <dbReference type="EMBL" id="MBO8485142.1"/>
    </source>
</evidence>
<dbReference type="SUPFAM" id="SSF102114">
    <property type="entry name" value="Radical SAM enzymes"/>
    <property type="match status" value="1"/>
</dbReference>